<dbReference type="InterPro" id="IPR003210">
    <property type="entry name" value="Signal_recog_particle_SRP14"/>
</dbReference>
<dbReference type="STRING" id="9669.ENSMPUP00000010046"/>
<dbReference type="Gene3D" id="3.30.720.10">
    <property type="entry name" value="Signal recognition particle alu RNA binding heterodimer, srp9/1"/>
    <property type="match status" value="1"/>
</dbReference>
<evidence type="ECO:0000256" key="6">
    <source>
        <dbReference type="ARBA" id="ARBA00023135"/>
    </source>
</evidence>
<feature type="region of interest" description="Disordered" evidence="10">
    <location>
        <begin position="84"/>
        <end position="113"/>
    </location>
</feature>
<accession>M3YFD9</accession>
<sequence>MALPETEQFRTQLTRLLKKCQLSGSVFITQKKYDGRTKPIPRKGSVEGFEPLDKCLFRAPDGKEKISTMASSKEGWLAYSDLPGVNTDGLKEGDRKNDSRKSKAAQGRVPDTL</sequence>
<evidence type="ECO:0000256" key="10">
    <source>
        <dbReference type="SAM" id="MobiDB-lite"/>
    </source>
</evidence>
<comment type="function">
    <text evidence="8 9">Component of the signal recognition particle (SRP) complex, a ribonucleoprotein complex that mediates the cotranslational targeting of secretory and membrane proteins to the endoplasmic reticulum (ER). SRP9 together with SRP14 and the Alu portion of the SRP RNA, constitutes the elongation arrest domain of SRP. The complex of SRP9 and SRP14 is required for SRP RNA binding.</text>
</comment>
<keyword evidence="7 9" id="KW-0687">Ribonucleoprotein</keyword>
<evidence type="ECO:0000256" key="9">
    <source>
        <dbReference type="RuleBase" id="RU368100"/>
    </source>
</evidence>
<comment type="subunit">
    <text evidence="9">Heterodimer with SRP9; binds RNA as heterodimer. Component of a signal recognition particle (SRP) complex that consists of a 7SL RNA molecule of 300 nucleotides and six protein subunits: SRP72, SRP68, SRP54, SRP19, SRP14 and SRP9.</text>
</comment>
<comment type="similarity">
    <text evidence="2 9">Belongs to the SRP14 family.</text>
</comment>
<dbReference type="SUPFAM" id="SSF54762">
    <property type="entry name" value="Signal recognition particle alu RNA binding heterodimer, SRP9/14"/>
    <property type="match status" value="1"/>
</dbReference>
<dbReference type="EMBL" id="AEYP01034170">
    <property type="status" value="NOT_ANNOTATED_CDS"/>
    <property type="molecule type" value="Genomic_DNA"/>
</dbReference>
<dbReference type="AlphaFoldDB" id="M3YFD9"/>
<evidence type="ECO:0000256" key="3">
    <source>
        <dbReference type="ARBA" id="ARBA00017926"/>
    </source>
</evidence>
<proteinExistence type="inferred from homology"/>
<keyword evidence="4 9" id="KW-0963">Cytoplasm</keyword>
<evidence type="ECO:0000313" key="11">
    <source>
        <dbReference type="Ensembl" id="ENSMPUP00000010046.1"/>
    </source>
</evidence>
<dbReference type="InParanoid" id="M3YFD9"/>
<dbReference type="eggNOG" id="KOG1761">
    <property type="taxonomic scope" value="Eukaryota"/>
</dbReference>
<evidence type="ECO:0000256" key="5">
    <source>
        <dbReference type="ARBA" id="ARBA00022884"/>
    </source>
</evidence>
<dbReference type="GO" id="GO:0008312">
    <property type="term" value="F:7S RNA binding"/>
    <property type="evidence" value="ECO:0007669"/>
    <property type="project" value="UniProtKB-UniRule"/>
</dbReference>
<dbReference type="Ensembl" id="ENSMPUT00000010208.1">
    <property type="protein sequence ID" value="ENSMPUP00000010046.1"/>
    <property type="gene ID" value="ENSMPUG00000010123.1"/>
</dbReference>
<organism evidence="11">
    <name type="scientific">Mustela putorius furo</name>
    <name type="common">European domestic ferret</name>
    <name type="synonym">Mustela furo</name>
    <dbReference type="NCBI Taxonomy" id="9669"/>
    <lineage>
        <taxon>Eukaryota</taxon>
        <taxon>Metazoa</taxon>
        <taxon>Chordata</taxon>
        <taxon>Craniata</taxon>
        <taxon>Vertebrata</taxon>
        <taxon>Euteleostomi</taxon>
        <taxon>Mammalia</taxon>
        <taxon>Eutheria</taxon>
        <taxon>Laurasiatheria</taxon>
        <taxon>Carnivora</taxon>
        <taxon>Caniformia</taxon>
        <taxon>Musteloidea</taxon>
        <taxon>Mustelidae</taxon>
        <taxon>Mustelinae</taxon>
        <taxon>Mustela</taxon>
    </lineage>
</organism>
<name>M3YFD9_MUSPF</name>
<dbReference type="PANTHER" id="PTHR12013">
    <property type="entry name" value="SIGNAL RECOGNITION PARTICLE 14 KD PROTEIN"/>
    <property type="match status" value="1"/>
</dbReference>
<dbReference type="Pfam" id="PF02290">
    <property type="entry name" value="SRP14"/>
    <property type="match status" value="1"/>
</dbReference>
<comment type="subcellular location">
    <subcellularLocation>
        <location evidence="1 9">Cytoplasm</location>
    </subcellularLocation>
</comment>
<keyword evidence="6 9" id="KW-0733">Signal recognition particle</keyword>
<reference evidence="11" key="1">
    <citation type="submission" date="2024-06" db="UniProtKB">
        <authorList>
            <consortium name="Ensembl"/>
        </authorList>
    </citation>
    <scope>IDENTIFICATION</scope>
</reference>
<feature type="compositionally biased region" description="Basic and acidic residues" evidence="10">
    <location>
        <begin position="89"/>
        <end position="101"/>
    </location>
</feature>
<dbReference type="GO" id="GO:0005786">
    <property type="term" value="C:signal recognition particle, endoplasmic reticulum targeting"/>
    <property type="evidence" value="ECO:0007669"/>
    <property type="project" value="UniProtKB-UniRule"/>
</dbReference>
<evidence type="ECO:0000256" key="8">
    <source>
        <dbReference type="ARBA" id="ARBA00045462"/>
    </source>
</evidence>
<dbReference type="GO" id="GO:0006614">
    <property type="term" value="P:SRP-dependent cotranslational protein targeting to membrane"/>
    <property type="evidence" value="ECO:0007669"/>
    <property type="project" value="UniProtKB-UniRule"/>
</dbReference>
<evidence type="ECO:0000256" key="4">
    <source>
        <dbReference type="ARBA" id="ARBA00022490"/>
    </source>
</evidence>
<dbReference type="GeneTree" id="ENSGT00390000008496"/>
<evidence type="ECO:0000256" key="2">
    <source>
        <dbReference type="ARBA" id="ARBA00010349"/>
    </source>
</evidence>
<dbReference type="HOGENOM" id="CLU_094309_2_1_1"/>
<protein>
    <recommendedName>
        <fullName evidence="3 9">Signal recognition particle 14 kDa protein</fullName>
        <shortName evidence="9">SRP14</shortName>
    </recommendedName>
</protein>
<dbReference type="GO" id="GO:0030942">
    <property type="term" value="F:endoplasmic reticulum signal peptide binding"/>
    <property type="evidence" value="ECO:0007669"/>
    <property type="project" value="UniProtKB-UniRule"/>
</dbReference>
<evidence type="ECO:0000256" key="1">
    <source>
        <dbReference type="ARBA" id="ARBA00004496"/>
    </source>
</evidence>
<keyword evidence="5 9" id="KW-0694">RNA-binding</keyword>
<dbReference type="InterPro" id="IPR009018">
    <property type="entry name" value="Signal_recog_particle_SRP9/14"/>
</dbReference>
<evidence type="ECO:0000256" key="7">
    <source>
        <dbReference type="ARBA" id="ARBA00023274"/>
    </source>
</evidence>